<dbReference type="STRING" id="1336232.GCA_000518825_00402"/>
<protein>
    <recommendedName>
        <fullName evidence="6 7">Small ribosomal subunit protein bS20</fullName>
    </recommendedName>
</protein>
<keyword evidence="3 7" id="KW-0694">RNA-binding</keyword>
<dbReference type="Gene3D" id="1.20.58.110">
    <property type="entry name" value="Ribosomal protein S20"/>
    <property type="match status" value="1"/>
</dbReference>
<accession>A0A249SN86</accession>
<evidence type="ECO:0000256" key="5">
    <source>
        <dbReference type="ARBA" id="ARBA00023274"/>
    </source>
</evidence>
<dbReference type="InterPro" id="IPR036510">
    <property type="entry name" value="Ribosomal_bS20_sf"/>
</dbReference>
<dbReference type="Proteomes" id="UP000232229">
    <property type="component" value="Chromosome"/>
</dbReference>
<dbReference type="Pfam" id="PF01649">
    <property type="entry name" value="Ribosomal_S20p"/>
    <property type="match status" value="1"/>
</dbReference>
<dbReference type="NCBIfam" id="TIGR00029">
    <property type="entry name" value="S20"/>
    <property type="match status" value="1"/>
</dbReference>
<evidence type="ECO:0000256" key="2">
    <source>
        <dbReference type="ARBA" id="ARBA00022730"/>
    </source>
</evidence>
<dbReference type="GO" id="GO:0015935">
    <property type="term" value="C:small ribosomal subunit"/>
    <property type="evidence" value="ECO:0007669"/>
    <property type="project" value="TreeGrafter"/>
</dbReference>
<dbReference type="PANTHER" id="PTHR33398">
    <property type="entry name" value="30S RIBOSOMAL PROTEIN S20"/>
    <property type="match status" value="1"/>
</dbReference>
<comment type="similarity">
    <text evidence="1 7">Belongs to the bacterial ribosomal protein bS20 family.</text>
</comment>
<keyword evidence="5 7" id="KW-0687">Ribonucleoprotein</keyword>
<dbReference type="GO" id="GO:0003735">
    <property type="term" value="F:structural constituent of ribosome"/>
    <property type="evidence" value="ECO:0007669"/>
    <property type="project" value="InterPro"/>
</dbReference>
<dbReference type="SUPFAM" id="SSF46992">
    <property type="entry name" value="Ribosomal protein S20"/>
    <property type="match status" value="1"/>
</dbReference>
<keyword evidence="4 7" id="KW-0689">Ribosomal protein</keyword>
<reference evidence="8 9" key="1">
    <citation type="submission" date="2017-08" db="EMBL/GenBank/DDBJ databases">
        <title>Complete Genome Sequence of Mesoplasma chauliocola.</title>
        <authorList>
            <person name="Knight T.F.Jr."/>
            <person name="Citino T."/>
        </authorList>
    </citation>
    <scope>NUCLEOTIDE SEQUENCE [LARGE SCALE GENOMIC DNA]</scope>
    <source>
        <strain evidence="8 9">CHPA-2</strain>
    </source>
</reference>
<organism evidence="8 9">
    <name type="scientific">Mesoplasma chauliocola</name>
    <dbReference type="NCBI Taxonomy" id="216427"/>
    <lineage>
        <taxon>Bacteria</taxon>
        <taxon>Bacillati</taxon>
        <taxon>Mycoplasmatota</taxon>
        <taxon>Mollicutes</taxon>
        <taxon>Entomoplasmatales</taxon>
        <taxon>Entomoplasmataceae</taxon>
        <taxon>Mesoplasma</taxon>
    </lineage>
</organism>
<evidence type="ECO:0000256" key="7">
    <source>
        <dbReference type="HAMAP-Rule" id="MF_00500"/>
    </source>
</evidence>
<evidence type="ECO:0000256" key="3">
    <source>
        <dbReference type="ARBA" id="ARBA00022884"/>
    </source>
</evidence>
<dbReference type="PANTHER" id="PTHR33398:SF1">
    <property type="entry name" value="SMALL RIBOSOMAL SUBUNIT PROTEIN BS20C"/>
    <property type="match status" value="1"/>
</dbReference>
<dbReference type="EMBL" id="CP023173">
    <property type="protein sequence ID" value="ASZ09134.1"/>
    <property type="molecule type" value="Genomic_DNA"/>
</dbReference>
<sequence>MPNIKSQKKRVLTNEKSRAANKAIKSEIKTAIKKALAAKKSEDTNTKDLINHAVSLVDKGVKKGILKPNKAAREKSRLMQA</sequence>
<evidence type="ECO:0000313" key="9">
    <source>
        <dbReference type="Proteomes" id="UP000232229"/>
    </source>
</evidence>
<keyword evidence="9" id="KW-1185">Reference proteome</keyword>
<dbReference type="GO" id="GO:0005829">
    <property type="term" value="C:cytosol"/>
    <property type="evidence" value="ECO:0007669"/>
    <property type="project" value="TreeGrafter"/>
</dbReference>
<dbReference type="InterPro" id="IPR002583">
    <property type="entry name" value="Ribosomal_bS20"/>
</dbReference>
<comment type="function">
    <text evidence="7">Binds directly to 16S ribosomal RNA.</text>
</comment>
<gene>
    <name evidence="7" type="primary">rpsT</name>
    <name evidence="8" type="ORF">CK556_02030</name>
</gene>
<dbReference type="AlphaFoldDB" id="A0A249SN86"/>
<name>A0A249SN86_9MOLU</name>
<proteinExistence type="inferred from homology"/>
<dbReference type="KEGG" id="mchc:CK556_02030"/>
<keyword evidence="2 7" id="KW-0699">rRNA-binding</keyword>
<evidence type="ECO:0000256" key="4">
    <source>
        <dbReference type="ARBA" id="ARBA00022980"/>
    </source>
</evidence>
<evidence type="ECO:0000256" key="1">
    <source>
        <dbReference type="ARBA" id="ARBA00007634"/>
    </source>
</evidence>
<evidence type="ECO:0000256" key="6">
    <source>
        <dbReference type="ARBA" id="ARBA00035136"/>
    </source>
</evidence>
<dbReference type="RefSeq" id="WP_027875389.1">
    <property type="nucleotide sequence ID" value="NZ_CP023173.1"/>
</dbReference>
<dbReference type="GO" id="GO:0006412">
    <property type="term" value="P:translation"/>
    <property type="evidence" value="ECO:0007669"/>
    <property type="project" value="UniProtKB-UniRule"/>
</dbReference>
<evidence type="ECO:0000313" key="8">
    <source>
        <dbReference type="EMBL" id="ASZ09134.1"/>
    </source>
</evidence>
<dbReference type="HAMAP" id="MF_00500">
    <property type="entry name" value="Ribosomal_bS20"/>
    <property type="match status" value="1"/>
</dbReference>
<dbReference type="GO" id="GO:0070181">
    <property type="term" value="F:small ribosomal subunit rRNA binding"/>
    <property type="evidence" value="ECO:0007669"/>
    <property type="project" value="TreeGrafter"/>
</dbReference>